<proteinExistence type="predicted"/>
<sequence>MLHILFKYFCQVVYKEIETRTPLPPGNDIDAPTAALFTPQSKYNMPCTLWIWDVQKLKLSAVITQGTAIKCVFNVHSLKWHPDGNTILLLGKDQMCVCYLSDLGAENTLPR</sequence>
<dbReference type="InterPro" id="IPR052778">
    <property type="entry name" value="Centrosome-WD_assoc"/>
</dbReference>
<dbReference type="AlphaFoldDB" id="K1Q501"/>
<gene>
    <name evidence="1" type="ORF">CGI_10022929</name>
</gene>
<dbReference type="EMBL" id="JH815916">
    <property type="protein sequence ID" value="EKC31657.1"/>
    <property type="molecule type" value="Genomic_DNA"/>
</dbReference>
<dbReference type="GO" id="GO:0005815">
    <property type="term" value="C:microtubule organizing center"/>
    <property type="evidence" value="ECO:0007669"/>
    <property type="project" value="TreeGrafter"/>
</dbReference>
<organism evidence="1">
    <name type="scientific">Magallana gigas</name>
    <name type="common">Pacific oyster</name>
    <name type="synonym">Crassostrea gigas</name>
    <dbReference type="NCBI Taxonomy" id="29159"/>
    <lineage>
        <taxon>Eukaryota</taxon>
        <taxon>Metazoa</taxon>
        <taxon>Spiralia</taxon>
        <taxon>Lophotrochozoa</taxon>
        <taxon>Mollusca</taxon>
        <taxon>Bivalvia</taxon>
        <taxon>Autobranchia</taxon>
        <taxon>Pteriomorphia</taxon>
        <taxon>Ostreida</taxon>
        <taxon>Ostreoidea</taxon>
        <taxon>Ostreidae</taxon>
        <taxon>Magallana</taxon>
    </lineage>
</organism>
<dbReference type="PANTHER" id="PTHR16220">
    <property type="entry name" value="WD REPEAT PROTEIN 8-RELATED"/>
    <property type="match status" value="1"/>
</dbReference>
<dbReference type="PANTHER" id="PTHR16220:SF0">
    <property type="entry name" value="WD REPEAT-CONTAINING PROTEIN WRAP73"/>
    <property type="match status" value="1"/>
</dbReference>
<dbReference type="SUPFAM" id="SSF82171">
    <property type="entry name" value="DPP6 N-terminal domain-like"/>
    <property type="match status" value="1"/>
</dbReference>
<accession>K1Q501</accession>
<protein>
    <submittedName>
        <fullName evidence="1">Uncharacterized protein</fullName>
    </submittedName>
</protein>
<dbReference type="InParanoid" id="K1Q501"/>
<reference evidence="1" key="1">
    <citation type="journal article" date="2012" name="Nature">
        <title>The oyster genome reveals stress adaptation and complexity of shell formation.</title>
        <authorList>
            <person name="Zhang G."/>
            <person name="Fang X."/>
            <person name="Guo X."/>
            <person name="Li L."/>
            <person name="Luo R."/>
            <person name="Xu F."/>
            <person name="Yang P."/>
            <person name="Zhang L."/>
            <person name="Wang X."/>
            <person name="Qi H."/>
            <person name="Xiong Z."/>
            <person name="Que H."/>
            <person name="Xie Y."/>
            <person name="Holland P.W."/>
            <person name="Paps J."/>
            <person name="Zhu Y."/>
            <person name="Wu F."/>
            <person name="Chen Y."/>
            <person name="Wang J."/>
            <person name="Peng C."/>
            <person name="Meng J."/>
            <person name="Yang L."/>
            <person name="Liu J."/>
            <person name="Wen B."/>
            <person name="Zhang N."/>
            <person name="Huang Z."/>
            <person name="Zhu Q."/>
            <person name="Feng Y."/>
            <person name="Mount A."/>
            <person name="Hedgecock D."/>
            <person name="Xu Z."/>
            <person name="Liu Y."/>
            <person name="Domazet-Loso T."/>
            <person name="Du Y."/>
            <person name="Sun X."/>
            <person name="Zhang S."/>
            <person name="Liu B."/>
            <person name="Cheng P."/>
            <person name="Jiang X."/>
            <person name="Li J."/>
            <person name="Fan D."/>
            <person name="Wang W."/>
            <person name="Fu W."/>
            <person name="Wang T."/>
            <person name="Wang B."/>
            <person name="Zhang J."/>
            <person name="Peng Z."/>
            <person name="Li Y."/>
            <person name="Li N."/>
            <person name="Wang J."/>
            <person name="Chen M."/>
            <person name="He Y."/>
            <person name="Tan F."/>
            <person name="Song X."/>
            <person name="Zheng Q."/>
            <person name="Huang R."/>
            <person name="Yang H."/>
            <person name="Du X."/>
            <person name="Chen L."/>
            <person name="Yang M."/>
            <person name="Gaffney P.M."/>
            <person name="Wang S."/>
            <person name="Luo L."/>
            <person name="She Z."/>
            <person name="Ming Y."/>
            <person name="Huang W."/>
            <person name="Zhang S."/>
            <person name="Huang B."/>
            <person name="Zhang Y."/>
            <person name="Qu T."/>
            <person name="Ni P."/>
            <person name="Miao G."/>
            <person name="Wang J."/>
            <person name="Wang Q."/>
            <person name="Steinberg C.E."/>
            <person name="Wang H."/>
            <person name="Li N."/>
            <person name="Qian L."/>
            <person name="Zhang G."/>
            <person name="Li Y."/>
            <person name="Yang H."/>
            <person name="Liu X."/>
            <person name="Wang J."/>
            <person name="Yin Y."/>
            <person name="Wang J."/>
        </authorList>
    </citation>
    <scope>NUCLEOTIDE SEQUENCE [LARGE SCALE GENOMIC DNA]</scope>
    <source>
        <strain evidence="1">05x7-T-G4-1.051#20</strain>
    </source>
</reference>
<name>K1Q501_MAGGI</name>
<dbReference type="HOGENOM" id="CLU_2160828_0_0_1"/>
<evidence type="ECO:0000313" key="1">
    <source>
        <dbReference type="EMBL" id="EKC31657.1"/>
    </source>
</evidence>
<dbReference type="GO" id="GO:1990811">
    <property type="term" value="C:MWP complex"/>
    <property type="evidence" value="ECO:0007669"/>
    <property type="project" value="TreeGrafter"/>
</dbReference>